<dbReference type="InterPro" id="IPR032413">
    <property type="entry name" value="Arm_3"/>
</dbReference>
<evidence type="ECO:0000313" key="7">
    <source>
        <dbReference type="EMBL" id="KAF4715126.1"/>
    </source>
</evidence>
<dbReference type="InterPro" id="IPR016024">
    <property type="entry name" value="ARM-type_fold"/>
</dbReference>
<feature type="domain" description="IBB" evidence="6">
    <location>
        <begin position="202"/>
        <end position="265"/>
    </location>
</feature>
<dbReference type="EMBL" id="JABANO010028450">
    <property type="protein sequence ID" value="KAF4715126.1"/>
    <property type="molecule type" value="Genomic_DNA"/>
</dbReference>
<dbReference type="SMART" id="SM00185">
    <property type="entry name" value="ARM"/>
    <property type="match status" value="7"/>
</dbReference>
<comment type="similarity">
    <text evidence="1">Belongs to the importin alpha family.</text>
</comment>
<dbReference type="PANTHER" id="PTHR23316">
    <property type="entry name" value="IMPORTIN ALPHA"/>
    <property type="match status" value="1"/>
</dbReference>
<protein>
    <recommendedName>
        <fullName evidence="6">IBB domain-containing protein</fullName>
    </recommendedName>
</protein>
<dbReference type="InterPro" id="IPR002652">
    <property type="entry name" value="Importin-a_IBB"/>
</dbReference>
<gene>
    <name evidence="8" type="ORF">FOZ62_026797</name>
    <name evidence="7" type="ORF">FOZ63_030689</name>
</gene>
<name>A0A7J6SVM8_PEROL</name>
<dbReference type="Pfam" id="PF00514">
    <property type="entry name" value="Arm"/>
    <property type="match status" value="4"/>
</dbReference>
<dbReference type="PROSITE" id="PS50176">
    <property type="entry name" value="ARM_REPEAT"/>
    <property type="match status" value="2"/>
</dbReference>
<reference evidence="9 10" key="1">
    <citation type="submission" date="2020-04" db="EMBL/GenBank/DDBJ databases">
        <title>Perkinsus olseni comparative genomics.</title>
        <authorList>
            <person name="Bogema D.R."/>
        </authorList>
    </citation>
    <scope>NUCLEOTIDE SEQUENCE [LARGE SCALE GENOMIC DNA]</scope>
    <source>
        <strain evidence="8">ATCC PRA-205</strain>
        <strain evidence="7 9">ATCC PRA-207</strain>
    </source>
</reference>
<dbReference type="AlphaFoldDB" id="A0A7J6SVM8"/>
<evidence type="ECO:0000259" key="6">
    <source>
        <dbReference type="PROSITE" id="PS51214"/>
    </source>
</evidence>
<keyword evidence="9" id="KW-1185">Reference proteome</keyword>
<dbReference type="Gene3D" id="1.20.5.690">
    <property type="entry name" value="Importin-alpha, importin-beta-binding domain"/>
    <property type="match status" value="1"/>
</dbReference>
<dbReference type="Pfam" id="PF01749">
    <property type="entry name" value="IBB"/>
    <property type="match status" value="1"/>
</dbReference>
<evidence type="ECO:0000313" key="9">
    <source>
        <dbReference type="Proteomes" id="UP000553632"/>
    </source>
</evidence>
<dbReference type="EMBL" id="JABANM010011818">
    <property type="protein sequence ID" value="KAF4737034.1"/>
    <property type="molecule type" value="Genomic_DNA"/>
</dbReference>
<dbReference type="InterPro" id="IPR011989">
    <property type="entry name" value="ARM-like"/>
</dbReference>
<dbReference type="Gene3D" id="1.25.10.10">
    <property type="entry name" value="Leucine-rich Repeat Variant"/>
    <property type="match status" value="1"/>
</dbReference>
<dbReference type="InterPro" id="IPR000225">
    <property type="entry name" value="Armadillo"/>
</dbReference>
<evidence type="ECO:0000256" key="2">
    <source>
        <dbReference type="ARBA" id="ARBA00022448"/>
    </source>
</evidence>
<evidence type="ECO:0000256" key="1">
    <source>
        <dbReference type="ARBA" id="ARBA00010394"/>
    </source>
</evidence>
<sequence>MLPPRSARGLLALTRPSLCTNTAEKFLLYTPPPSLASDASSSSSERFVQRPEAFPQHVAALHPLITSVREERERLGYPQEGLKADRECLTLQFRVVFAVASNRTGKDCSHVRVASTKETCLQEFYQLITTAAKMKLKHRQMVEDPIIRWVLREREENLVIIPLEALAPGEALLRAPPFKVLAPQRAKHWTNLIRECVISLLLSMTGISDSFESRIAARRRNFKKASGDASDMRRRREDATVQIRKKEKEDQLVRRRRLEGIEAGEAAESTFKTPSKPTTQPCFKEEDIPALTKALSSSDEAAVMEALVSFRKLLSKEDRPPIQNVIDAGVLPRFKELLDHPMSSKMQFEAAWALTNIASGNHDQTRTVVELGAVESFRKLLSSDSADLQEQSIWAVANIAGDGPGIRDQCLRLGILQPLLDVIRAGQTIGLVRLGTWALSNFCRGKPAPPLETISPALATLAMVLGLDDREALTDALWAVSYLCDGPSERIEAVLISGAIPRIVQLLGHENPSVHTPALRAIGNVVTGEAHQTAAAVDAGLIPALKPLLRSTRKMVRKEAVWTLSNICADRDVQIQKVIESGLLADVFEMILGAKEHEVRREAVWVVCNLCTGGTPAQVRHVVDHCNAISAICTVLNVKDSKMVQVALEAIEGILKVGCEVQEKTGESMNRYLELLEECGGLSKIEELQQDSSKDVYERAVRILEGYCELEDENEGDLAGNTMPTDGLDTIHLQHPPRFAFA</sequence>
<dbReference type="InterPro" id="IPR036975">
    <property type="entry name" value="Importin-a_IBB_sf"/>
</dbReference>
<accession>A0A7J6SVM8</accession>
<feature type="repeat" description="ARM" evidence="4">
    <location>
        <begin position="498"/>
        <end position="540"/>
    </location>
</feature>
<dbReference type="PROSITE" id="PS51214">
    <property type="entry name" value="IBB"/>
    <property type="match status" value="1"/>
</dbReference>
<dbReference type="Proteomes" id="UP000574390">
    <property type="component" value="Unassembled WGS sequence"/>
</dbReference>
<proteinExistence type="inferred from homology"/>
<organism evidence="8 10">
    <name type="scientific">Perkinsus olseni</name>
    <name type="common">Perkinsus atlanticus</name>
    <dbReference type="NCBI Taxonomy" id="32597"/>
    <lineage>
        <taxon>Eukaryota</taxon>
        <taxon>Sar</taxon>
        <taxon>Alveolata</taxon>
        <taxon>Perkinsozoa</taxon>
        <taxon>Perkinsea</taxon>
        <taxon>Perkinsida</taxon>
        <taxon>Perkinsidae</taxon>
        <taxon>Perkinsus</taxon>
    </lineage>
</organism>
<evidence type="ECO:0000313" key="8">
    <source>
        <dbReference type="EMBL" id="KAF4737034.1"/>
    </source>
</evidence>
<evidence type="ECO:0000256" key="5">
    <source>
        <dbReference type="PROSITE-ProRule" id="PRU00561"/>
    </source>
</evidence>
<keyword evidence="3" id="KW-0653">Protein transport</keyword>
<evidence type="ECO:0000256" key="4">
    <source>
        <dbReference type="PROSITE-ProRule" id="PRU00259"/>
    </source>
</evidence>
<dbReference type="SUPFAM" id="SSF48371">
    <property type="entry name" value="ARM repeat"/>
    <property type="match status" value="1"/>
</dbReference>
<dbReference type="GO" id="GO:0006606">
    <property type="term" value="P:protein import into nucleus"/>
    <property type="evidence" value="ECO:0007669"/>
    <property type="project" value="InterPro"/>
</dbReference>
<feature type="repeat" description="ARM" evidence="4">
    <location>
        <begin position="329"/>
        <end position="372"/>
    </location>
</feature>
<dbReference type="Pfam" id="PF16186">
    <property type="entry name" value="Arm_3"/>
    <property type="match status" value="1"/>
</dbReference>
<comment type="caution">
    <text evidence="8">The sequence shown here is derived from an EMBL/GenBank/DDBJ whole genome shotgun (WGS) entry which is preliminary data.</text>
</comment>
<evidence type="ECO:0000256" key="3">
    <source>
        <dbReference type="ARBA" id="ARBA00022927"/>
    </source>
</evidence>
<dbReference type="GO" id="GO:0061608">
    <property type="term" value="F:nuclear import signal receptor activity"/>
    <property type="evidence" value="ECO:0007669"/>
    <property type="project" value="InterPro"/>
</dbReference>
<evidence type="ECO:0000313" key="10">
    <source>
        <dbReference type="Proteomes" id="UP000574390"/>
    </source>
</evidence>
<keyword evidence="2 5" id="KW-0813">Transport</keyword>
<dbReference type="Proteomes" id="UP000553632">
    <property type="component" value="Unassembled WGS sequence"/>
</dbReference>